<dbReference type="AlphaFoldDB" id="A0A9X3BK48"/>
<evidence type="ECO:0008006" key="3">
    <source>
        <dbReference type="Google" id="ProtNLM"/>
    </source>
</evidence>
<gene>
    <name evidence="1" type="ORF">OCK74_23925</name>
</gene>
<proteinExistence type="predicted"/>
<evidence type="ECO:0000313" key="1">
    <source>
        <dbReference type="EMBL" id="MCU7552188.1"/>
    </source>
</evidence>
<dbReference type="RefSeq" id="WP_279299625.1">
    <property type="nucleotide sequence ID" value="NZ_JAOTIF010000029.1"/>
</dbReference>
<name>A0A9X3BK48_9BACT</name>
<comment type="caution">
    <text evidence="1">The sequence shown here is derived from an EMBL/GenBank/DDBJ whole genome shotgun (WGS) entry which is preliminary data.</text>
</comment>
<dbReference type="EMBL" id="JAOTIF010000029">
    <property type="protein sequence ID" value="MCU7552188.1"/>
    <property type="molecule type" value="Genomic_DNA"/>
</dbReference>
<protein>
    <recommendedName>
        <fullName evidence="3">Tetratricopeptide repeat protein</fullName>
    </recommendedName>
</protein>
<keyword evidence="2" id="KW-1185">Reference proteome</keyword>
<evidence type="ECO:0000313" key="2">
    <source>
        <dbReference type="Proteomes" id="UP001155483"/>
    </source>
</evidence>
<dbReference type="Proteomes" id="UP001155483">
    <property type="component" value="Unassembled WGS sequence"/>
</dbReference>
<reference evidence="1" key="2">
    <citation type="submission" date="2023-04" db="EMBL/GenBank/DDBJ databases">
        <title>Paracnuella aquatica gen. nov., sp. nov., a member of the family Chitinophagaceae isolated from a hot spring.</title>
        <authorList>
            <person name="Wang C."/>
        </authorList>
    </citation>
    <scope>NUCLEOTIDE SEQUENCE</scope>
    <source>
        <strain evidence="1">LB-8</strain>
    </source>
</reference>
<organism evidence="1 2">
    <name type="scientific">Paraflavisolibacter caeni</name>
    <dbReference type="NCBI Taxonomy" id="2982496"/>
    <lineage>
        <taxon>Bacteria</taxon>
        <taxon>Pseudomonadati</taxon>
        <taxon>Bacteroidota</taxon>
        <taxon>Chitinophagia</taxon>
        <taxon>Chitinophagales</taxon>
        <taxon>Chitinophagaceae</taxon>
        <taxon>Paraflavisolibacter</taxon>
    </lineage>
</organism>
<accession>A0A9X3BK48</accession>
<dbReference type="InterPro" id="IPR011990">
    <property type="entry name" value="TPR-like_helical_dom_sf"/>
</dbReference>
<dbReference type="Gene3D" id="1.25.40.10">
    <property type="entry name" value="Tetratricopeptide repeat domain"/>
    <property type="match status" value="1"/>
</dbReference>
<dbReference type="SUPFAM" id="SSF48452">
    <property type="entry name" value="TPR-like"/>
    <property type="match status" value="1"/>
</dbReference>
<sequence length="103" mass="11824">MERIVQLKEFLAANPNDSFVQHALALEYIKRDDDVSAQQLFEDLLDKNENYIGSYYHLGKLLERNNNLSGAIAVYEKGLRKAKEAGDQHAYNELLAAYEDLVY</sequence>
<reference evidence="1" key="1">
    <citation type="submission" date="2022-09" db="EMBL/GenBank/DDBJ databases">
        <authorList>
            <person name="Yuan C."/>
            <person name="Ke Z."/>
        </authorList>
    </citation>
    <scope>NUCLEOTIDE SEQUENCE</scope>
    <source>
        <strain evidence="1">LB-8</strain>
    </source>
</reference>